<dbReference type="InterPro" id="IPR036634">
    <property type="entry name" value="PRD_sf"/>
</dbReference>
<dbReference type="PANTHER" id="PTHR30185:SF18">
    <property type="entry name" value="TRANSCRIPTIONAL REGULATOR MTLR"/>
    <property type="match status" value="1"/>
</dbReference>
<dbReference type="InterPro" id="IPR013011">
    <property type="entry name" value="PTS_EIIB_2"/>
</dbReference>
<accession>A0ABS7UTA6</accession>
<evidence type="ECO:0000256" key="2">
    <source>
        <dbReference type="ARBA" id="ARBA00022737"/>
    </source>
</evidence>
<dbReference type="InterPro" id="IPR013196">
    <property type="entry name" value="HTH_11"/>
</dbReference>
<dbReference type="InterPro" id="IPR002178">
    <property type="entry name" value="PTS_EIIA_type-2_dom"/>
</dbReference>
<dbReference type="Proteomes" id="UP001165287">
    <property type="component" value="Unassembled WGS sequence"/>
</dbReference>
<gene>
    <name evidence="8" type="ORF">K9V48_14255</name>
</gene>
<dbReference type="EMBL" id="JAIQUM010000031">
    <property type="protein sequence ID" value="MBZ5751376.1"/>
    <property type="molecule type" value="Genomic_DNA"/>
</dbReference>
<dbReference type="Pfam" id="PF00359">
    <property type="entry name" value="PTS_EIIA_2"/>
    <property type="match status" value="1"/>
</dbReference>
<dbReference type="InterPro" id="IPR036095">
    <property type="entry name" value="PTS_EIIB-like_sf"/>
</dbReference>
<dbReference type="PROSITE" id="PS51372">
    <property type="entry name" value="PRD_2"/>
    <property type="match status" value="2"/>
</dbReference>
<dbReference type="Pfam" id="PF08279">
    <property type="entry name" value="HTH_11"/>
    <property type="match status" value="1"/>
</dbReference>
<dbReference type="PROSITE" id="PS51099">
    <property type="entry name" value="PTS_EIIB_TYPE_2"/>
    <property type="match status" value="1"/>
</dbReference>
<comment type="caution">
    <text evidence="8">The sequence shown here is derived from an EMBL/GenBank/DDBJ whole genome shotgun (WGS) entry which is preliminary data.</text>
</comment>
<keyword evidence="4" id="KW-0804">Transcription</keyword>
<organism evidence="8 9">
    <name type="scientific">Metabacillus rhizolycopersici</name>
    <dbReference type="NCBI Taxonomy" id="2875709"/>
    <lineage>
        <taxon>Bacteria</taxon>
        <taxon>Bacillati</taxon>
        <taxon>Bacillota</taxon>
        <taxon>Bacilli</taxon>
        <taxon>Bacillales</taxon>
        <taxon>Bacillaceae</taxon>
        <taxon>Metabacillus</taxon>
    </lineage>
</organism>
<dbReference type="InterPro" id="IPR016152">
    <property type="entry name" value="PTrfase/Anion_transptr"/>
</dbReference>
<protein>
    <submittedName>
        <fullName evidence="8">BglG family transcription antiterminator</fullName>
    </submittedName>
</protein>
<keyword evidence="9" id="KW-1185">Reference proteome</keyword>
<feature type="domain" description="PTS EIIB type-2" evidence="6">
    <location>
        <begin position="435"/>
        <end position="527"/>
    </location>
</feature>
<feature type="domain" description="PRD" evidence="7">
    <location>
        <begin position="323"/>
        <end position="430"/>
    </location>
</feature>
<keyword evidence="2" id="KW-0677">Repeat</keyword>
<dbReference type="InterPro" id="IPR003501">
    <property type="entry name" value="PTS_EIIB_2/3"/>
</dbReference>
<dbReference type="Pfam" id="PF00874">
    <property type="entry name" value="PRD"/>
    <property type="match status" value="2"/>
</dbReference>
<dbReference type="InterPro" id="IPR036388">
    <property type="entry name" value="WH-like_DNA-bd_sf"/>
</dbReference>
<evidence type="ECO:0000256" key="1">
    <source>
        <dbReference type="ARBA" id="ARBA00022679"/>
    </source>
</evidence>
<feature type="domain" description="PTS EIIA type-2" evidence="5">
    <location>
        <begin position="548"/>
        <end position="695"/>
    </location>
</feature>
<dbReference type="Pfam" id="PF02302">
    <property type="entry name" value="PTS_IIB"/>
    <property type="match status" value="1"/>
</dbReference>
<evidence type="ECO:0000256" key="4">
    <source>
        <dbReference type="ARBA" id="ARBA00023163"/>
    </source>
</evidence>
<evidence type="ECO:0000259" key="6">
    <source>
        <dbReference type="PROSITE" id="PS51099"/>
    </source>
</evidence>
<dbReference type="InterPro" id="IPR011608">
    <property type="entry name" value="PRD"/>
</dbReference>
<reference evidence="8" key="1">
    <citation type="submission" date="2024-05" db="EMBL/GenBank/DDBJ databases">
        <title>Metabacillus sp. nov., isolated from the rhizosphere soil of tomato plants.</title>
        <authorList>
            <person name="Ma R."/>
        </authorList>
    </citation>
    <scope>NUCLEOTIDE SEQUENCE</scope>
    <source>
        <strain evidence="8">DBTR6</strain>
    </source>
</reference>
<dbReference type="PROSITE" id="PS51094">
    <property type="entry name" value="PTS_EIIA_TYPE_2"/>
    <property type="match status" value="1"/>
</dbReference>
<feature type="domain" description="PRD" evidence="7">
    <location>
        <begin position="212"/>
        <end position="317"/>
    </location>
</feature>
<dbReference type="Gene3D" id="3.40.50.2300">
    <property type="match status" value="1"/>
</dbReference>
<dbReference type="Gene3D" id="1.10.1790.10">
    <property type="entry name" value="PRD domain"/>
    <property type="match status" value="2"/>
</dbReference>
<proteinExistence type="predicted"/>
<dbReference type="Gene3D" id="1.10.10.10">
    <property type="entry name" value="Winged helix-like DNA-binding domain superfamily/Winged helix DNA-binding domain"/>
    <property type="match status" value="1"/>
</dbReference>
<evidence type="ECO:0000259" key="5">
    <source>
        <dbReference type="PROSITE" id="PS51094"/>
    </source>
</evidence>
<name>A0ABS7UTA6_9BACI</name>
<evidence type="ECO:0000259" key="7">
    <source>
        <dbReference type="PROSITE" id="PS51372"/>
    </source>
</evidence>
<dbReference type="SUPFAM" id="SSF52794">
    <property type="entry name" value="PTS system IIB component-like"/>
    <property type="match status" value="1"/>
</dbReference>
<dbReference type="RefSeq" id="WP_224139639.1">
    <property type="nucleotide sequence ID" value="NZ_JAIQUM010000031.1"/>
</dbReference>
<keyword evidence="1" id="KW-0808">Transferase</keyword>
<dbReference type="SUPFAM" id="SSF63520">
    <property type="entry name" value="PTS-regulatory domain, PRD"/>
    <property type="match status" value="2"/>
</dbReference>
<evidence type="ECO:0000313" key="9">
    <source>
        <dbReference type="Proteomes" id="UP001165287"/>
    </source>
</evidence>
<dbReference type="PANTHER" id="PTHR30185">
    <property type="entry name" value="CRYPTIC BETA-GLUCOSIDE BGL OPERON ANTITERMINATOR"/>
    <property type="match status" value="1"/>
</dbReference>
<evidence type="ECO:0000256" key="3">
    <source>
        <dbReference type="ARBA" id="ARBA00023015"/>
    </source>
</evidence>
<dbReference type="SUPFAM" id="SSF55804">
    <property type="entry name" value="Phoshotransferase/anion transport protein"/>
    <property type="match status" value="1"/>
</dbReference>
<dbReference type="Gene3D" id="3.40.930.10">
    <property type="entry name" value="Mannitol-specific EII, Chain A"/>
    <property type="match status" value="1"/>
</dbReference>
<keyword evidence="3" id="KW-0805">Transcription regulation</keyword>
<dbReference type="CDD" id="cd05568">
    <property type="entry name" value="PTS_IIB_bgl_like"/>
    <property type="match status" value="1"/>
</dbReference>
<dbReference type="InterPro" id="IPR050661">
    <property type="entry name" value="BglG_antiterminators"/>
</dbReference>
<evidence type="ECO:0000313" key="8">
    <source>
        <dbReference type="EMBL" id="MBZ5751376.1"/>
    </source>
</evidence>
<sequence length="707" mass="80294">MNEDLTIINSRQKELLRTLLFAKKSISYKELAEMFKVSTRTMQREVTSLKTVLNSYDIKIVKRMGLGIEMKGSPEGMKALEENLGQAKTFSTYSPEERWEGITYELLLSKEPFKQFVFSSNYGVTEATISNDLDKVSSWLEKGGIELVRAPGIGVYVKGTEQQRRTMLSSLLHKDISFEEWLELFYTSKQQELLQSQGKLGTVIRNRLLKFVHTPNILAVEKAVHEVLRDEKSIELTDRNYVNLIVHLMLAVERNKQGEVNEQPILIPNSSVDQSMYVIAEKIVVNIEKILSISIPKVEIDYIALHLTGALLAKGESISIEQHEEFDTIELAKSYIHAVEYSLKESFEGDELLLEGLVAHFVPAFKRLKLGLQIHNPMVEKIKEQYPEVFIACQKASYILKEKTGSHIPEGEIGYIAMHIGASIIRKKNLEEKEYQAVVVCASGLGTSTYLASQLRNEIPNLEIEAIIPLSQIQDWIKENGSVDIFISTIDFPPLENENIVTVSPFLRKEDLYRIQNALKNVSKKERLSEKENHQLSMLPLARTGEAMVQILRNVNVIDQVKIEQPMLENLVRNIESSIVCQSSTLLEDIQRREQQGSFVLNNLAMIHAKSDGVSELLVVIFRMEAFIKWRRDDDQEQLINTFLLLVAPKFAPKEHIKMISEISAMLVEEDFIGMLEEAPLNDVKNTLDEVLSKAYAANVKGSLKGL</sequence>